<name>A0A5C7A306_9GAMM</name>
<keyword evidence="11" id="KW-1185">Reference proteome</keyword>
<feature type="domain" description="SLC41A/MgtE integral membrane" evidence="9">
    <location>
        <begin position="2"/>
        <end position="68"/>
    </location>
</feature>
<protein>
    <recommendedName>
        <fullName evidence="9">SLC41A/MgtE integral membrane domain-containing protein</fullName>
    </recommendedName>
</protein>
<dbReference type="PANTHER" id="PTHR41394:SF5">
    <property type="entry name" value="SLC41A_MGTE INTEGRAL MEMBRANE DOMAIN-CONTAINING PROTEIN"/>
    <property type="match status" value="1"/>
</dbReference>
<dbReference type="GO" id="GO:0016020">
    <property type="term" value="C:membrane"/>
    <property type="evidence" value="ECO:0007669"/>
    <property type="project" value="UniProtKB-SubCell"/>
</dbReference>
<evidence type="ECO:0000313" key="10">
    <source>
        <dbReference type="EMBL" id="TXD97438.1"/>
    </source>
</evidence>
<evidence type="ECO:0000259" key="9">
    <source>
        <dbReference type="Pfam" id="PF01769"/>
    </source>
</evidence>
<evidence type="ECO:0000256" key="7">
    <source>
        <dbReference type="ARBA" id="ARBA00023136"/>
    </source>
</evidence>
<comment type="subcellular location">
    <subcellularLocation>
        <location evidence="1">Membrane</location>
        <topology evidence="1">Multi-pass membrane protein</topology>
    </subcellularLocation>
</comment>
<evidence type="ECO:0000313" key="11">
    <source>
        <dbReference type="Proteomes" id="UP000321903"/>
    </source>
</evidence>
<dbReference type="Proteomes" id="UP000321903">
    <property type="component" value="Unassembled WGS sequence"/>
</dbReference>
<comment type="similarity">
    <text evidence="2">Belongs to the SLC41A transporter family.</text>
</comment>
<evidence type="ECO:0000256" key="8">
    <source>
        <dbReference type="SAM" id="Phobius"/>
    </source>
</evidence>
<dbReference type="InterPro" id="IPR006667">
    <property type="entry name" value="SLC41_membr_dom"/>
</dbReference>
<evidence type="ECO:0000256" key="2">
    <source>
        <dbReference type="ARBA" id="ARBA00009749"/>
    </source>
</evidence>
<keyword evidence="5" id="KW-0460">Magnesium</keyword>
<dbReference type="InterPro" id="IPR036739">
    <property type="entry name" value="SLC41_membr_dom_sf"/>
</dbReference>
<proteinExistence type="inferred from homology"/>
<keyword evidence="7 8" id="KW-0472">Membrane</keyword>
<reference evidence="10 11" key="1">
    <citation type="submission" date="2019-08" db="EMBL/GenBank/DDBJ databases">
        <title>Genome sequence of Psychrobacter frigidicola ACAM304 (type strain).</title>
        <authorList>
            <person name="Bowman J.P."/>
        </authorList>
    </citation>
    <scope>NUCLEOTIDE SEQUENCE [LARGE SCALE GENOMIC DNA]</scope>
    <source>
        <strain evidence="10 11">ACAM 304</strain>
    </source>
</reference>
<organism evidence="10 11">
    <name type="scientific">Psychrobacter frigidicola</name>
    <dbReference type="NCBI Taxonomy" id="45611"/>
    <lineage>
        <taxon>Bacteria</taxon>
        <taxon>Pseudomonadati</taxon>
        <taxon>Pseudomonadota</taxon>
        <taxon>Gammaproteobacteria</taxon>
        <taxon>Moraxellales</taxon>
        <taxon>Moraxellaceae</taxon>
        <taxon>Psychrobacter</taxon>
    </lineage>
</organism>
<dbReference type="AlphaFoldDB" id="A0A5C7A306"/>
<dbReference type="PANTHER" id="PTHR41394">
    <property type="entry name" value="MAGNESIUM TRANSPORTER MGTE"/>
    <property type="match status" value="1"/>
</dbReference>
<gene>
    <name evidence="10" type="ORF">ES754_00105</name>
</gene>
<keyword evidence="3" id="KW-0813">Transport</keyword>
<evidence type="ECO:0000256" key="5">
    <source>
        <dbReference type="ARBA" id="ARBA00022842"/>
    </source>
</evidence>
<keyword evidence="4 8" id="KW-0812">Transmembrane</keyword>
<accession>A0A5C7A306</accession>
<dbReference type="Pfam" id="PF01769">
    <property type="entry name" value="MgtE"/>
    <property type="match status" value="1"/>
</dbReference>
<dbReference type="OrthoDB" id="9790355at2"/>
<evidence type="ECO:0000256" key="4">
    <source>
        <dbReference type="ARBA" id="ARBA00022692"/>
    </source>
</evidence>
<dbReference type="SUPFAM" id="SSF161093">
    <property type="entry name" value="MgtE membrane domain-like"/>
    <property type="match status" value="1"/>
</dbReference>
<evidence type="ECO:0000256" key="3">
    <source>
        <dbReference type="ARBA" id="ARBA00022448"/>
    </source>
</evidence>
<evidence type="ECO:0000256" key="6">
    <source>
        <dbReference type="ARBA" id="ARBA00022989"/>
    </source>
</evidence>
<dbReference type="Gene3D" id="1.10.357.20">
    <property type="entry name" value="SLC41 divalent cation transporters, integral membrane domain"/>
    <property type="match status" value="1"/>
</dbReference>
<evidence type="ECO:0000256" key="1">
    <source>
        <dbReference type="ARBA" id="ARBA00004141"/>
    </source>
</evidence>
<feature type="transmembrane region" description="Helical" evidence="8">
    <location>
        <begin position="52"/>
        <end position="75"/>
    </location>
</feature>
<comment type="caution">
    <text evidence="10">The sequence shown here is derived from an EMBL/GenBank/DDBJ whole genome shotgun (WGS) entry which is preliminary data.</text>
</comment>
<sequence>MVFIAQMWFHDVKISIVIGFAIAINMTATDVSGITIPLIVKNMNLDSALSASVVSTTIADIVGFILFLELASVLLF</sequence>
<dbReference type="EMBL" id="VORZ01000001">
    <property type="protein sequence ID" value="TXD97438.1"/>
    <property type="molecule type" value="Genomic_DNA"/>
</dbReference>
<feature type="transmembrane region" description="Helical" evidence="8">
    <location>
        <begin position="12"/>
        <end position="40"/>
    </location>
</feature>
<keyword evidence="6 8" id="KW-1133">Transmembrane helix</keyword>
<dbReference type="GO" id="GO:0008324">
    <property type="term" value="F:monoatomic cation transmembrane transporter activity"/>
    <property type="evidence" value="ECO:0007669"/>
    <property type="project" value="InterPro"/>
</dbReference>